<dbReference type="PANTHER" id="PTHR47478">
    <property type="match status" value="1"/>
</dbReference>
<dbReference type="GO" id="GO:0008253">
    <property type="term" value="F:5'-nucleotidase activity"/>
    <property type="evidence" value="ECO:0007669"/>
    <property type="project" value="InterPro"/>
</dbReference>
<comment type="caution">
    <text evidence="1">The sequence shown here is derived from an EMBL/GenBank/DDBJ whole genome shotgun (WGS) entry which is preliminary data.</text>
</comment>
<dbReference type="InterPro" id="IPR011951">
    <property type="entry name" value="HAD-SF_hydro_IA_YjjG/PynA"/>
</dbReference>
<dbReference type="Proteomes" id="UP000196074">
    <property type="component" value="Unassembled WGS sequence"/>
</dbReference>
<dbReference type="SFLD" id="SFLDS00003">
    <property type="entry name" value="Haloacid_Dehalogenase"/>
    <property type="match status" value="1"/>
</dbReference>
<dbReference type="NCBIfam" id="TIGR02254">
    <property type="entry name" value="YjjG_YfnB"/>
    <property type="match status" value="1"/>
</dbReference>
<dbReference type="SFLD" id="SFLDG01129">
    <property type="entry name" value="C1.5:_HAD__Beta-PGM__Phosphata"/>
    <property type="match status" value="1"/>
</dbReference>
<dbReference type="InterPro" id="IPR052550">
    <property type="entry name" value="Pyrimidine_5'-ntase_YjjG"/>
</dbReference>
<dbReference type="NCBIfam" id="TIGR01549">
    <property type="entry name" value="HAD-SF-IA-v1"/>
    <property type="match status" value="1"/>
</dbReference>
<accession>A0A0H2PZS1</accession>
<dbReference type="InterPro" id="IPR041492">
    <property type="entry name" value="HAD_2"/>
</dbReference>
<organism evidence="1 2">
    <name type="scientific">Enterococcus cecorum</name>
    <dbReference type="NCBI Taxonomy" id="44008"/>
    <lineage>
        <taxon>Bacteria</taxon>
        <taxon>Bacillati</taxon>
        <taxon>Bacillota</taxon>
        <taxon>Bacilli</taxon>
        <taxon>Lactobacillales</taxon>
        <taxon>Enterococcaceae</taxon>
        <taxon>Enterococcus</taxon>
    </lineage>
</organism>
<dbReference type="SUPFAM" id="SSF56784">
    <property type="entry name" value="HAD-like"/>
    <property type="match status" value="1"/>
</dbReference>
<evidence type="ECO:0000313" key="1">
    <source>
        <dbReference type="EMBL" id="OUQ09162.1"/>
    </source>
</evidence>
<dbReference type="Pfam" id="PF13419">
    <property type="entry name" value="HAD_2"/>
    <property type="match status" value="1"/>
</dbReference>
<evidence type="ECO:0000313" key="2">
    <source>
        <dbReference type="Proteomes" id="UP000196074"/>
    </source>
</evidence>
<dbReference type="InterPro" id="IPR023214">
    <property type="entry name" value="HAD_sf"/>
</dbReference>
<dbReference type="PANTHER" id="PTHR47478:SF1">
    <property type="entry name" value="PYRIMIDINE 5'-NUCLEOTIDASE YJJG"/>
    <property type="match status" value="1"/>
</dbReference>
<protein>
    <submittedName>
        <fullName evidence="1">Noncanonical pyrimidine nucleotidase, YjjG family</fullName>
    </submittedName>
</protein>
<reference evidence="2" key="1">
    <citation type="submission" date="2017-04" db="EMBL/GenBank/DDBJ databases">
        <title>Function of individual gut microbiota members based on whole genome sequencing of pure cultures obtained from chicken caecum.</title>
        <authorList>
            <person name="Medvecky M."/>
            <person name="Cejkova D."/>
            <person name="Polansky O."/>
            <person name="Karasova D."/>
            <person name="Kubasova T."/>
            <person name="Cizek A."/>
            <person name="Rychlik I."/>
        </authorList>
    </citation>
    <scope>NUCLEOTIDE SEQUENCE [LARGE SCALE GENOMIC DNA]</scope>
    <source>
        <strain evidence="2">An144</strain>
    </source>
</reference>
<gene>
    <name evidence="1" type="ORF">B5E88_10365</name>
</gene>
<dbReference type="InterPro" id="IPR036412">
    <property type="entry name" value="HAD-like_sf"/>
</dbReference>
<dbReference type="GeneID" id="60870807"/>
<dbReference type="InterPro" id="IPR006439">
    <property type="entry name" value="HAD-SF_hydro_IA"/>
</dbReference>
<proteinExistence type="predicted"/>
<name>A0A0H2PZS1_9ENTE</name>
<dbReference type="InterPro" id="IPR023198">
    <property type="entry name" value="PGP-like_dom2"/>
</dbReference>
<dbReference type="Gene3D" id="1.10.150.240">
    <property type="entry name" value="Putative phosphatase, domain 2"/>
    <property type="match status" value="1"/>
</dbReference>
<dbReference type="RefSeq" id="WP_016251355.1">
    <property type="nucleotide sequence ID" value="NZ_CP010060.1"/>
</dbReference>
<dbReference type="AlphaFoldDB" id="A0A0H2PZS1"/>
<sequence length="225" mass="25836">MKYTTLLFDVDDTILDFKAAELQGLSKLFEHYGYHLNDSLLKRYQIVNQGLWKAFEENECTREEVLNTRFGLFFEQLGKKVDSVAVEKEYRQYLNQGSQRLGNSLDIVADLADKADLYVVTNGVAKTQYQRLEAAKLLPYFKDIFVSETIGYQKPRIEFFQHVFNKIAPVDLEKTVIIGDSLSSDIKGGQNAGIDTIWLNANQQETPTIKPTYTIQNLDDLYQIL</sequence>
<dbReference type="Gene3D" id="3.40.50.1000">
    <property type="entry name" value="HAD superfamily/HAD-like"/>
    <property type="match status" value="1"/>
</dbReference>
<dbReference type="EMBL" id="NFLC01000025">
    <property type="protein sequence ID" value="OUQ09162.1"/>
    <property type="molecule type" value="Genomic_DNA"/>
</dbReference>